<protein>
    <submittedName>
        <fullName evidence="2">ATP-binding protein</fullName>
    </submittedName>
</protein>
<proteinExistence type="predicted"/>
<sequence>MVKYLEELLHEKTKDSQSSILFAQWSYDKKIIPTALQAVANLFPHYSLHDESHSVTIINNIVRILGKENLTKLSSIDIWLILEAAYWHDLGMVVSGEKLVETMSSKEFIQFMTELINDKKNSLHDFAVKFEVVDGKIKVKNTVYNLELNDSIKFILAEFFRRKHAERSSEIVSNPIAELPIVSPRGVIPERIIRILGDICSSHTKDFSQVMSLSFNEVGIDIENAHPRFVACLLRIGDLLDLDNNRFSEVMLRTLTKVPIDTLNHKAKHLAITSFRVDREKIEITANCEDYDIANITQHWLNYLNSEISSQMINWNDIVPDKSFGYLPTIGALKVNLLNYDLIDGKNKPKFSVDTDKALDLLRGAGIYDGAYQSIREVLQNSVDSSLIRVWLEHKGKADFSSPLSASFKAIVLNYPIVVTIEKLGIENGYTSWKIDIEDKGIGISKNDLKFLMNTGSSSKNYAKINIVNEMPVWMKPSGTFGIGFQSIFMITDQVVISTKSYFDENRQVIELNSPSSKKDGDVLIKKESTSHFDKPGAKISIVHKTKAIPSRYSVKFDHRHASSIAENFDPFVHESLDIEIGKIIDEVISFSDKAYLPVQLIVEGDRLDDIKEVNSFEFYDSSTNTEISVFNNNARRYHSLISYYKGQVFENGINDLLFLRFEINIHKDNAYDVLTLNRNKIKDEYYPILKKDLLSSSFKLITTIYNDIEDNNSKIDASMYLHFYANDKMKKKYDLSKYDDWRNYKVEVDGEVMLYGDLFDSIKVLKIVTGMNKDPEKEFFALSDHELTIHIVGDSYANSLYTHFFVNQVSKAFQEINTSITEDGRRMLVLYRDHANRELMNLDGVKRVIRRREIYGSRTTVPCPSDFFELRLKEKSHIPYLGHYRIDHNALQLATYPEMVFPYVLERKGKYKYQYVKSINEKLYNWIYENRFDKSTSKEQIINAYDRFCSQIDIDEINRQIRKTDGEE</sequence>
<dbReference type="SUPFAM" id="SSF109604">
    <property type="entry name" value="HD-domain/PDEase-like"/>
    <property type="match status" value="1"/>
</dbReference>
<keyword evidence="2" id="KW-0614">Plasmid</keyword>
<dbReference type="InterPro" id="IPR036890">
    <property type="entry name" value="HATPase_C_sf"/>
</dbReference>
<name>A0A8T9QJY7_9BACT</name>
<organism evidence="2 3">
    <name type="scientific">Hymenobacter cellulosilyticus</name>
    <dbReference type="NCBI Taxonomy" id="2932248"/>
    <lineage>
        <taxon>Bacteria</taxon>
        <taxon>Pseudomonadati</taxon>
        <taxon>Bacteroidota</taxon>
        <taxon>Cytophagia</taxon>
        <taxon>Cytophagales</taxon>
        <taxon>Hymenobacteraceae</taxon>
        <taxon>Hymenobacter</taxon>
    </lineage>
</organism>
<dbReference type="Pfam" id="PF13589">
    <property type="entry name" value="HATPase_c_3"/>
    <property type="match status" value="1"/>
</dbReference>
<dbReference type="Pfam" id="PF24391">
    <property type="entry name" value="HD-CE"/>
    <property type="match status" value="1"/>
</dbReference>
<dbReference type="Gene3D" id="3.30.565.10">
    <property type="entry name" value="Histidine kinase-like ATPase, C-terminal domain"/>
    <property type="match status" value="1"/>
</dbReference>
<dbReference type="RefSeq" id="WP_244678426.1">
    <property type="nucleotide sequence ID" value="NZ_CP095047.1"/>
</dbReference>
<dbReference type="InterPro" id="IPR056471">
    <property type="entry name" value="HD-CE"/>
</dbReference>
<geneLocation type="plasmid" evidence="2 3">
    <name>unnamed1</name>
</geneLocation>
<dbReference type="SUPFAM" id="SSF55874">
    <property type="entry name" value="ATPase domain of HSP90 chaperone/DNA topoisomerase II/histidine kinase"/>
    <property type="match status" value="1"/>
</dbReference>
<keyword evidence="2" id="KW-0067">ATP-binding</keyword>
<reference evidence="2" key="1">
    <citation type="submission" date="2022-04" db="EMBL/GenBank/DDBJ databases">
        <title>Hymenobacter sp. isolated from the air.</title>
        <authorList>
            <person name="Won M."/>
            <person name="Lee C.-M."/>
            <person name="Woen H.-Y."/>
            <person name="Kwon S.-W."/>
        </authorList>
    </citation>
    <scope>NUCLEOTIDE SEQUENCE</scope>
    <source>
        <strain evidence="2">5116S-3</strain>
        <plasmid evidence="2">unnamed1</plasmid>
    </source>
</reference>
<keyword evidence="2" id="KW-0547">Nucleotide-binding</keyword>
<evidence type="ECO:0000313" key="2">
    <source>
        <dbReference type="EMBL" id="UOQ75093.1"/>
    </source>
</evidence>
<dbReference type="EMBL" id="CP095047">
    <property type="protein sequence ID" value="UOQ75093.1"/>
    <property type="molecule type" value="Genomic_DNA"/>
</dbReference>
<evidence type="ECO:0000259" key="1">
    <source>
        <dbReference type="Pfam" id="PF24391"/>
    </source>
</evidence>
<feature type="domain" description="HD-CE" evidence="1">
    <location>
        <begin position="43"/>
        <end position="309"/>
    </location>
</feature>
<gene>
    <name evidence="2" type="ORF">MUN79_28880</name>
</gene>
<dbReference type="KEGG" id="hcu:MUN79_28880"/>
<dbReference type="Proteomes" id="UP000831796">
    <property type="component" value="Plasmid unnamed1"/>
</dbReference>
<dbReference type="GO" id="GO:0005524">
    <property type="term" value="F:ATP binding"/>
    <property type="evidence" value="ECO:0007669"/>
    <property type="project" value="UniProtKB-KW"/>
</dbReference>
<evidence type="ECO:0000313" key="3">
    <source>
        <dbReference type="Proteomes" id="UP000831796"/>
    </source>
</evidence>
<dbReference type="AlphaFoldDB" id="A0A8T9QJY7"/>
<accession>A0A8T9QJY7</accession>
<keyword evidence="3" id="KW-1185">Reference proteome</keyword>